<proteinExistence type="predicted"/>
<feature type="transmembrane region" description="Helical" evidence="1">
    <location>
        <begin position="46"/>
        <end position="67"/>
    </location>
</feature>
<reference evidence="2" key="1">
    <citation type="journal article" date="2021" name="Microorganisms">
        <title>The Ever-Expanding Pseudomonas Genus: Description of 43 New Species and Partition of the Pseudomonas putida Group.</title>
        <authorList>
            <person name="Girard L."/>
            <person name="Lood C."/>
            <person name="Hofte M."/>
            <person name="Vandamme P."/>
            <person name="Rokni-Zadeh H."/>
            <person name="van Noort V."/>
            <person name="Lavigne R."/>
            <person name="De Mot R."/>
        </authorList>
    </citation>
    <scope>NUCLEOTIDE SEQUENCE</scope>
    <source>
        <strain evidence="2">SWRI132</strain>
    </source>
</reference>
<dbReference type="Proteomes" id="UP000886848">
    <property type="component" value="Chromosome"/>
</dbReference>
<keyword evidence="1" id="KW-0812">Transmembrane</keyword>
<keyword evidence="1" id="KW-0472">Membrane</keyword>
<feature type="transmembrane region" description="Helical" evidence="1">
    <location>
        <begin position="12"/>
        <end position="34"/>
    </location>
</feature>
<keyword evidence="1" id="KW-1133">Transmembrane helix</keyword>
<dbReference type="RefSeq" id="WP_217856154.1">
    <property type="nucleotide sequence ID" value="NZ_CP077079.1"/>
</dbReference>
<gene>
    <name evidence="2" type="ORF">KSS96_10870</name>
</gene>
<organism evidence="2 3">
    <name type="scientific">Pseudomonas asgharzadehiana</name>
    <dbReference type="NCBI Taxonomy" id="2842349"/>
    <lineage>
        <taxon>Bacteria</taxon>
        <taxon>Pseudomonadati</taxon>
        <taxon>Pseudomonadota</taxon>
        <taxon>Gammaproteobacteria</taxon>
        <taxon>Pseudomonadales</taxon>
        <taxon>Pseudomonadaceae</taxon>
        <taxon>Pseudomonas</taxon>
    </lineage>
</organism>
<feature type="transmembrane region" description="Helical" evidence="1">
    <location>
        <begin position="106"/>
        <end position="125"/>
    </location>
</feature>
<accession>A0ABX8P861</accession>
<protein>
    <submittedName>
        <fullName evidence="2">Uncharacterized protein</fullName>
    </submittedName>
</protein>
<evidence type="ECO:0000256" key="1">
    <source>
        <dbReference type="SAM" id="Phobius"/>
    </source>
</evidence>
<name>A0ABX8P861_9PSED</name>
<sequence>MKEFLQARYHLLSPKSLLLLLIAIAFGYGVVYQIYPAEWRFDVPVPMIKCLKFTAFILASYPLWNAIGRDEHRVRMLEQSVNPCLTTDEHQYALQQLIRLDSDERIGIRLGAVAFIVLALLACFGEV</sequence>
<evidence type="ECO:0000313" key="2">
    <source>
        <dbReference type="EMBL" id="QXH69391.1"/>
    </source>
</evidence>
<dbReference type="EMBL" id="CP077079">
    <property type="protein sequence ID" value="QXH69391.1"/>
    <property type="molecule type" value="Genomic_DNA"/>
</dbReference>
<keyword evidence="3" id="KW-1185">Reference proteome</keyword>
<evidence type="ECO:0000313" key="3">
    <source>
        <dbReference type="Proteomes" id="UP000886848"/>
    </source>
</evidence>